<dbReference type="EMBL" id="JAAIUW010000005">
    <property type="protein sequence ID" value="KAF7831328.1"/>
    <property type="molecule type" value="Genomic_DNA"/>
</dbReference>
<evidence type="ECO:0000313" key="2">
    <source>
        <dbReference type="Proteomes" id="UP000634136"/>
    </source>
</evidence>
<name>A0A834TZ05_9FABA</name>
<dbReference type="AlphaFoldDB" id="A0A834TZ05"/>
<accession>A0A834TZ05</accession>
<reference evidence="1" key="1">
    <citation type="submission" date="2020-09" db="EMBL/GenBank/DDBJ databases">
        <title>Genome-Enabled Discovery of Anthraquinone Biosynthesis in Senna tora.</title>
        <authorList>
            <person name="Kang S.-H."/>
            <person name="Pandey R.P."/>
            <person name="Lee C.-M."/>
            <person name="Sim J.-S."/>
            <person name="Jeong J.-T."/>
            <person name="Choi B.-S."/>
            <person name="Jung M."/>
            <person name="Ginzburg D."/>
            <person name="Zhao K."/>
            <person name="Won S.Y."/>
            <person name="Oh T.-J."/>
            <person name="Yu Y."/>
            <person name="Kim N.-H."/>
            <person name="Lee O.R."/>
            <person name="Lee T.-H."/>
            <person name="Bashyal P."/>
            <person name="Kim T.-S."/>
            <person name="Lee W.-H."/>
            <person name="Kawkins C."/>
            <person name="Kim C.-K."/>
            <person name="Kim J.S."/>
            <person name="Ahn B.O."/>
            <person name="Rhee S.Y."/>
            <person name="Sohng J.K."/>
        </authorList>
    </citation>
    <scope>NUCLEOTIDE SEQUENCE</scope>
    <source>
        <tissue evidence="1">Leaf</tissue>
    </source>
</reference>
<protein>
    <submittedName>
        <fullName evidence="1">Uncharacterized protein</fullName>
    </submittedName>
</protein>
<dbReference type="Proteomes" id="UP000634136">
    <property type="component" value="Unassembled WGS sequence"/>
</dbReference>
<evidence type="ECO:0000313" key="1">
    <source>
        <dbReference type="EMBL" id="KAF7831328.1"/>
    </source>
</evidence>
<keyword evidence="2" id="KW-1185">Reference proteome</keyword>
<gene>
    <name evidence="1" type="ORF">G2W53_013661</name>
</gene>
<comment type="caution">
    <text evidence="1">The sequence shown here is derived from an EMBL/GenBank/DDBJ whole genome shotgun (WGS) entry which is preliminary data.</text>
</comment>
<proteinExistence type="predicted"/>
<sequence>MAALHHKYVRCITALHHIAPSSRLTLSVTGRSRECNIWGQFSLFLLNSMANLIFPSSECRNPNYHE</sequence>
<organism evidence="1 2">
    <name type="scientific">Senna tora</name>
    <dbReference type="NCBI Taxonomy" id="362788"/>
    <lineage>
        <taxon>Eukaryota</taxon>
        <taxon>Viridiplantae</taxon>
        <taxon>Streptophyta</taxon>
        <taxon>Embryophyta</taxon>
        <taxon>Tracheophyta</taxon>
        <taxon>Spermatophyta</taxon>
        <taxon>Magnoliopsida</taxon>
        <taxon>eudicotyledons</taxon>
        <taxon>Gunneridae</taxon>
        <taxon>Pentapetalae</taxon>
        <taxon>rosids</taxon>
        <taxon>fabids</taxon>
        <taxon>Fabales</taxon>
        <taxon>Fabaceae</taxon>
        <taxon>Caesalpinioideae</taxon>
        <taxon>Cassia clade</taxon>
        <taxon>Senna</taxon>
    </lineage>
</organism>